<keyword evidence="4" id="KW-1185">Reference proteome</keyword>
<feature type="signal peptide" evidence="1">
    <location>
        <begin position="1"/>
        <end position="25"/>
    </location>
</feature>
<dbReference type="Proteomes" id="UP000626370">
    <property type="component" value="Unassembled WGS sequence"/>
</dbReference>
<comment type="caution">
    <text evidence="3">The sequence shown here is derived from an EMBL/GenBank/DDBJ whole genome shotgun (WGS) entry which is preliminary data.</text>
</comment>
<feature type="chain" id="PRO_5045559555" description="Ice-binding protein C-terminal domain-containing protein" evidence="1">
    <location>
        <begin position="26"/>
        <end position="369"/>
    </location>
</feature>
<protein>
    <recommendedName>
        <fullName evidence="2">Ice-binding protein C-terminal domain-containing protein</fullName>
    </recommendedName>
</protein>
<proteinExistence type="predicted"/>
<sequence length="369" mass="39109">MTKTKLSAISGAILAASMLCSQANATTIALDYDPAQFADAKGQQALAGFQEAASFWESMFTDNITVNLSIAFDSLGAGILGSTGSTAIQWTYQGFASTLIGDATSALDNVAINNLSCDQTQPAGDAPCALIFLDQEESNGDEDELDNDGSIDNYWINANTAVAKAMGLDLSHLGIASDGNVTFSSDFAFDFDASDGIDTDKWDFVGVAIHEIGHALGFTSGVDTYDYVYNYLDPQVNVDSYAVADILDLFRYSEESYAIGWGVKDFRPGAESYFSVDGGATNLANFSTGRHGGDGQQASHWEDHQGIGIMDPTAAPGEMLRPTAMDLFAFDAIGWDINTASVPEPTTVAIFGLALAGLATSRRRSLNTK</sequence>
<dbReference type="NCBIfam" id="TIGR02595">
    <property type="entry name" value="PEP_CTERM"/>
    <property type="match status" value="1"/>
</dbReference>
<dbReference type="InterPro" id="IPR013424">
    <property type="entry name" value="Ice-binding_C"/>
</dbReference>
<reference evidence="4" key="1">
    <citation type="journal article" date="2019" name="Int. J. Syst. Evol. Microbiol.">
        <title>The Global Catalogue of Microorganisms (GCM) 10K type strain sequencing project: providing services to taxonomists for standard genome sequencing and annotation.</title>
        <authorList>
            <consortium name="The Broad Institute Genomics Platform"/>
            <consortium name="The Broad Institute Genome Sequencing Center for Infectious Disease"/>
            <person name="Wu L."/>
            <person name="Ma J."/>
        </authorList>
    </citation>
    <scope>NUCLEOTIDE SEQUENCE [LARGE SCALE GENOMIC DNA]</scope>
    <source>
        <strain evidence="4">CGMCC 1.15922</strain>
    </source>
</reference>
<evidence type="ECO:0000313" key="3">
    <source>
        <dbReference type="EMBL" id="GHE91755.1"/>
    </source>
</evidence>
<feature type="domain" description="Ice-binding protein C-terminal" evidence="2">
    <location>
        <begin position="341"/>
        <end position="363"/>
    </location>
</feature>
<evidence type="ECO:0000259" key="2">
    <source>
        <dbReference type="Pfam" id="PF07589"/>
    </source>
</evidence>
<dbReference type="Pfam" id="PF07589">
    <property type="entry name" value="PEP-CTERM"/>
    <property type="match status" value="1"/>
</dbReference>
<dbReference type="SUPFAM" id="SSF55486">
    <property type="entry name" value="Metalloproteases ('zincins'), catalytic domain"/>
    <property type="match status" value="2"/>
</dbReference>
<evidence type="ECO:0000256" key="1">
    <source>
        <dbReference type="SAM" id="SignalP"/>
    </source>
</evidence>
<dbReference type="Gene3D" id="3.40.390.10">
    <property type="entry name" value="Collagenase (Catalytic Domain)"/>
    <property type="match status" value="1"/>
</dbReference>
<dbReference type="InterPro" id="IPR024079">
    <property type="entry name" value="MetalloPept_cat_dom_sf"/>
</dbReference>
<gene>
    <name evidence="3" type="ORF">GCM10011501_21470</name>
</gene>
<dbReference type="NCBIfam" id="NF038122">
    <property type="entry name" value="metallo_LGF"/>
    <property type="match status" value="1"/>
</dbReference>
<dbReference type="RefSeq" id="WP_189378272.1">
    <property type="nucleotide sequence ID" value="NZ_BNAH01000008.1"/>
</dbReference>
<accession>A0ABQ3IQP1</accession>
<keyword evidence="1" id="KW-0732">Signal</keyword>
<organism evidence="3 4">
    <name type="scientific">Thalassotalea profundi</name>
    <dbReference type="NCBI Taxonomy" id="2036687"/>
    <lineage>
        <taxon>Bacteria</taxon>
        <taxon>Pseudomonadati</taxon>
        <taxon>Pseudomonadota</taxon>
        <taxon>Gammaproteobacteria</taxon>
        <taxon>Alteromonadales</taxon>
        <taxon>Colwelliaceae</taxon>
        <taxon>Thalassotalea</taxon>
    </lineage>
</organism>
<name>A0ABQ3IQP1_9GAMM</name>
<evidence type="ECO:0000313" key="4">
    <source>
        <dbReference type="Proteomes" id="UP000626370"/>
    </source>
</evidence>
<dbReference type="EMBL" id="BNAH01000008">
    <property type="protein sequence ID" value="GHE91755.1"/>
    <property type="molecule type" value="Genomic_DNA"/>
</dbReference>